<evidence type="ECO:0000313" key="2">
    <source>
        <dbReference type="Proteomes" id="UP000199337"/>
    </source>
</evidence>
<dbReference type="Proteomes" id="UP000199337">
    <property type="component" value="Unassembled WGS sequence"/>
</dbReference>
<reference evidence="2" key="1">
    <citation type="submission" date="2016-10" db="EMBL/GenBank/DDBJ databases">
        <authorList>
            <person name="Varghese N."/>
            <person name="Submissions S."/>
        </authorList>
    </citation>
    <scope>NUCLEOTIDE SEQUENCE [LARGE SCALE GENOMIC DNA]</scope>
    <source>
        <strain evidence="2">DSM 17038</strain>
    </source>
</reference>
<dbReference type="AlphaFoldDB" id="A0A1I2V2Y6"/>
<dbReference type="STRING" id="341036.SAMN05660649_02869"/>
<proteinExistence type="predicted"/>
<dbReference type="EMBL" id="FOOX01000010">
    <property type="protein sequence ID" value="SFG83592.1"/>
    <property type="molecule type" value="Genomic_DNA"/>
</dbReference>
<sequence>MQFFHRQPKYIFTIYNLKKMWESAGFEIVQPFFMHLRLYPTAVQGRKLRF</sequence>
<keyword evidence="2" id="KW-1185">Reference proteome</keyword>
<accession>A0A1I2V2Y6</accession>
<name>A0A1I2V2Y6_9FIRM</name>
<evidence type="ECO:0000313" key="1">
    <source>
        <dbReference type="EMBL" id="SFG83592.1"/>
    </source>
</evidence>
<protein>
    <submittedName>
        <fullName evidence="1">Uncharacterized protein</fullName>
    </submittedName>
</protein>
<gene>
    <name evidence="1" type="ORF">SAMN05660649_02869</name>
</gene>
<organism evidence="1 2">
    <name type="scientific">Desulfotruncus arcticus DSM 17038</name>
    <dbReference type="NCBI Taxonomy" id="1121424"/>
    <lineage>
        <taxon>Bacteria</taxon>
        <taxon>Bacillati</taxon>
        <taxon>Bacillota</taxon>
        <taxon>Clostridia</taxon>
        <taxon>Eubacteriales</taxon>
        <taxon>Desulfallaceae</taxon>
        <taxon>Desulfotruncus</taxon>
    </lineage>
</organism>